<dbReference type="AlphaFoldDB" id="A0A258DFK6"/>
<protein>
    <recommendedName>
        <fullName evidence="3">DUF2274 domain-containing protein</fullName>
    </recommendedName>
</protein>
<evidence type="ECO:0008006" key="3">
    <source>
        <dbReference type="Google" id="ProtNLM"/>
    </source>
</evidence>
<evidence type="ECO:0000313" key="1">
    <source>
        <dbReference type="EMBL" id="OYX06376.1"/>
    </source>
</evidence>
<proteinExistence type="predicted"/>
<gene>
    <name evidence="1" type="ORF">B7Z12_00660</name>
</gene>
<organism evidence="1 2">
    <name type="scientific">Caulobacter vibrioides</name>
    <name type="common">Caulobacter crescentus</name>
    <dbReference type="NCBI Taxonomy" id="155892"/>
    <lineage>
        <taxon>Bacteria</taxon>
        <taxon>Pseudomonadati</taxon>
        <taxon>Pseudomonadota</taxon>
        <taxon>Alphaproteobacteria</taxon>
        <taxon>Caulobacterales</taxon>
        <taxon>Caulobacteraceae</taxon>
        <taxon>Caulobacter</taxon>
    </lineage>
</organism>
<dbReference type="InterPro" id="IPR018733">
    <property type="entry name" value="DUF2274"/>
</dbReference>
<dbReference type="Proteomes" id="UP000215616">
    <property type="component" value="Unassembled WGS sequence"/>
</dbReference>
<sequence>MPDLKLGKLPNRTRAKLTLDLWPDLDDQLRLYATLHAARYGEEVSAAEIAPYILAKFLEADREFQKALLASKTKAGV</sequence>
<evidence type="ECO:0000313" key="2">
    <source>
        <dbReference type="Proteomes" id="UP000215616"/>
    </source>
</evidence>
<reference evidence="1 2" key="1">
    <citation type="submission" date="2017-03" db="EMBL/GenBank/DDBJ databases">
        <title>Lifting the veil on microbial sulfur biogeochemistry in mining wastewaters.</title>
        <authorList>
            <person name="Kantor R.S."/>
            <person name="Colenbrander Nelson T."/>
            <person name="Marshall S."/>
            <person name="Bennett D."/>
            <person name="Apte S."/>
            <person name="Camacho D."/>
            <person name="Thomas B.C."/>
            <person name="Warren L.A."/>
            <person name="Banfield J.F."/>
        </authorList>
    </citation>
    <scope>NUCLEOTIDE SEQUENCE [LARGE SCALE GENOMIC DNA]</scope>
    <source>
        <strain evidence="1">32-67-7</strain>
    </source>
</reference>
<name>A0A258DFK6_CAUVI</name>
<dbReference type="EMBL" id="NCDQ01000005">
    <property type="protein sequence ID" value="OYX06376.1"/>
    <property type="molecule type" value="Genomic_DNA"/>
</dbReference>
<accession>A0A258DFK6</accession>
<dbReference type="Pfam" id="PF10038">
    <property type="entry name" value="DUF2274"/>
    <property type="match status" value="1"/>
</dbReference>
<comment type="caution">
    <text evidence="1">The sequence shown here is derived from an EMBL/GenBank/DDBJ whole genome shotgun (WGS) entry which is preliminary data.</text>
</comment>